<keyword evidence="3" id="KW-1185">Reference proteome</keyword>
<comment type="caution">
    <text evidence="2">The sequence shown here is derived from an EMBL/GenBank/DDBJ whole genome shotgun (WGS) entry which is preliminary data.</text>
</comment>
<evidence type="ECO:0000313" key="2">
    <source>
        <dbReference type="EMBL" id="KAJ1913778.1"/>
    </source>
</evidence>
<gene>
    <name evidence="2" type="ORF">IWQ60_009077</name>
</gene>
<reference evidence="2" key="1">
    <citation type="submission" date="2022-07" db="EMBL/GenBank/DDBJ databases">
        <title>Phylogenomic reconstructions and comparative analyses of Kickxellomycotina fungi.</title>
        <authorList>
            <person name="Reynolds N.K."/>
            <person name="Stajich J.E."/>
            <person name="Barry K."/>
            <person name="Grigoriev I.V."/>
            <person name="Crous P."/>
            <person name="Smith M.E."/>
        </authorList>
    </citation>
    <scope>NUCLEOTIDE SEQUENCE</scope>
    <source>
        <strain evidence="2">RSA 861</strain>
    </source>
</reference>
<sequence>MKYLKLTPVALALAATVTPASLAMPSYLQVEQGGDSPYYADSGSGDMYFRPQVEQGGDLPYYADSGSGDMFFRPQVEQEDDSPYAVASDSLDRSFGAPVGLADQAGSADLQFKGDADCDYLVDAAHDKTFSSGFHNIKNGFKSKILGDPSATVSDLARGLVNDLKENDDMDEWVLKGYVRRASPGNVEPDADVYFSRLNDKVTVSTTPLIEEGSTSMFSKNYYYYFPKSYVGQDASIKNMVKQEIVRCAPRF</sequence>
<dbReference type="AlphaFoldDB" id="A0A9W7ZXL3"/>
<keyword evidence="1" id="KW-0732">Signal</keyword>
<name>A0A9W7ZXL3_9FUNG</name>
<feature type="signal peptide" evidence="1">
    <location>
        <begin position="1"/>
        <end position="23"/>
    </location>
</feature>
<protein>
    <submittedName>
        <fullName evidence="2">Uncharacterized protein</fullName>
    </submittedName>
</protein>
<accession>A0A9W7ZXL3</accession>
<feature type="chain" id="PRO_5040961352" evidence="1">
    <location>
        <begin position="24"/>
        <end position="252"/>
    </location>
</feature>
<evidence type="ECO:0000313" key="3">
    <source>
        <dbReference type="Proteomes" id="UP001150569"/>
    </source>
</evidence>
<proteinExistence type="predicted"/>
<dbReference type="Proteomes" id="UP001150569">
    <property type="component" value="Unassembled WGS sequence"/>
</dbReference>
<dbReference type="EMBL" id="JANBPT010000727">
    <property type="protein sequence ID" value="KAJ1913778.1"/>
    <property type="molecule type" value="Genomic_DNA"/>
</dbReference>
<organism evidence="2 3">
    <name type="scientific">Tieghemiomyces parasiticus</name>
    <dbReference type="NCBI Taxonomy" id="78921"/>
    <lineage>
        <taxon>Eukaryota</taxon>
        <taxon>Fungi</taxon>
        <taxon>Fungi incertae sedis</taxon>
        <taxon>Zoopagomycota</taxon>
        <taxon>Kickxellomycotina</taxon>
        <taxon>Dimargaritomycetes</taxon>
        <taxon>Dimargaritales</taxon>
        <taxon>Dimargaritaceae</taxon>
        <taxon>Tieghemiomyces</taxon>
    </lineage>
</organism>
<evidence type="ECO:0000256" key="1">
    <source>
        <dbReference type="SAM" id="SignalP"/>
    </source>
</evidence>